<sequence>MELGDNGDLGGRAGGEVDHSRAGGLDIRYRLDVAAHSVIEVDDDAGGWLFDRVMAGWDATVFLAADADVRELIARSCCERTGQRMLNDIIEHRLGQFGHCRSASKPRRTARCPVLPFQHLG</sequence>
<dbReference type="AlphaFoldDB" id="A0A1X2LC22"/>
<name>A0A1X2LC22_9MYCO</name>
<evidence type="ECO:0000313" key="2">
    <source>
        <dbReference type="Proteomes" id="UP000242320"/>
    </source>
</evidence>
<accession>A0A1X2LC22</accession>
<gene>
    <name evidence="1" type="ORF">B8W69_03350</name>
</gene>
<comment type="caution">
    <text evidence="1">The sequence shown here is derived from an EMBL/GenBank/DDBJ whole genome shotgun (WGS) entry which is preliminary data.</text>
</comment>
<keyword evidence="2" id="KW-1185">Reference proteome</keyword>
<proteinExistence type="predicted"/>
<organism evidence="1 2">
    <name type="scientific">Mycolicibacterium vulneris</name>
    <dbReference type="NCBI Taxonomy" id="547163"/>
    <lineage>
        <taxon>Bacteria</taxon>
        <taxon>Bacillati</taxon>
        <taxon>Actinomycetota</taxon>
        <taxon>Actinomycetes</taxon>
        <taxon>Mycobacteriales</taxon>
        <taxon>Mycobacteriaceae</taxon>
        <taxon>Mycolicibacterium</taxon>
    </lineage>
</organism>
<protein>
    <submittedName>
        <fullName evidence="1">Uncharacterized protein</fullName>
    </submittedName>
</protein>
<evidence type="ECO:0000313" key="1">
    <source>
        <dbReference type="EMBL" id="OSC31497.1"/>
    </source>
</evidence>
<dbReference type="Proteomes" id="UP000242320">
    <property type="component" value="Unassembled WGS sequence"/>
</dbReference>
<dbReference type="EMBL" id="NCXM01000003">
    <property type="protein sequence ID" value="OSC31497.1"/>
    <property type="molecule type" value="Genomic_DNA"/>
</dbReference>
<reference evidence="1 2" key="1">
    <citation type="submission" date="2017-04" db="EMBL/GenBank/DDBJ databases">
        <title>The new phylogeny of genus Mycobacterium.</title>
        <authorList>
            <person name="Tortoli E."/>
            <person name="Trovato A."/>
            <person name="Cirillo D.M."/>
        </authorList>
    </citation>
    <scope>NUCLEOTIDE SEQUENCE [LARGE SCALE GENOMIC DNA]</scope>
    <source>
        <strain evidence="1 2">DSM 45247</strain>
    </source>
</reference>